<dbReference type="AlphaFoldDB" id="A0A0F9P7R0"/>
<protein>
    <submittedName>
        <fullName evidence="2">Uncharacterized protein</fullName>
    </submittedName>
</protein>
<evidence type="ECO:0000313" key="2">
    <source>
        <dbReference type="EMBL" id="KKN27915.1"/>
    </source>
</evidence>
<organism evidence="2">
    <name type="scientific">marine sediment metagenome</name>
    <dbReference type="NCBI Taxonomy" id="412755"/>
    <lineage>
        <taxon>unclassified sequences</taxon>
        <taxon>metagenomes</taxon>
        <taxon>ecological metagenomes</taxon>
    </lineage>
</organism>
<feature type="region of interest" description="Disordered" evidence="1">
    <location>
        <begin position="1"/>
        <end position="62"/>
    </location>
</feature>
<name>A0A0F9P7R0_9ZZZZ</name>
<feature type="compositionally biased region" description="Polar residues" evidence="1">
    <location>
        <begin position="35"/>
        <end position="47"/>
    </location>
</feature>
<feature type="compositionally biased region" description="Basic and acidic residues" evidence="1">
    <location>
        <begin position="9"/>
        <end position="23"/>
    </location>
</feature>
<gene>
    <name evidence="2" type="ORF">LCGC14_0859700</name>
</gene>
<dbReference type="EMBL" id="LAZR01002605">
    <property type="protein sequence ID" value="KKN27915.1"/>
    <property type="molecule type" value="Genomic_DNA"/>
</dbReference>
<comment type="caution">
    <text evidence="2">The sequence shown here is derived from an EMBL/GenBank/DDBJ whole genome shotgun (WGS) entry which is preliminary data.</text>
</comment>
<sequence length="82" mass="9376">MVNSIQDAGRIERASEDRARNEEGQAPIRFRAFHQDQSNYDVNTFGRSPQVPTPKRGNIRGGFSREARDRTVHPVVKRLRGD</sequence>
<evidence type="ECO:0000256" key="1">
    <source>
        <dbReference type="SAM" id="MobiDB-lite"/>
    </source>
</evidence>
<accession>A0A0F9P7R0</accession>
<proteinExistence type="predicted"/>
<reference evidence="2" key="1">
    <citation type="journal article" date="2015" name="Nature">
        <title>Complex archaea that bridge the gap between prokaryotes and eukaryotes.</title>
        <authorList>
            <person name="Spang A."/>
            <person name="Saw J.H."/>
            <person name="Jorgensen S.L."/>
            <person name="Zaremba-Niedzwiedzka K."/>
            <person name="Martijn J."/>
            <person name="Lind A.E."/>
            <person name="van Eijk R."/>
            <person name="Schleper C."/>
            <person name="Guy L."/>
            <person name="Ettema T.J."/>
        </authorList>
    </citation>
    <scope>NUCLEOTIDE SEQUENCE</scope>
</reference>